<feature type="domain" description="ABC transporter" evidence="4">
    <location>
        <begin position="11"/>
        <end position="228"/>
    </location>
</feature>
<dbReference type="SMART" id="SM00382">
    <property type="entry name" value="AAA"/>
    <property type="match status" value="1"/>
</dbReference>
<dbReference type="InterPro" id="IPR003439">
    <property type="entry name" value="ABC_transporter-like_ATP-bd"/>
</dbReference>
<dbReference type="Proteomes" id="UP001575181">
    <property type="component" value="Unassembled WGS sequence"/>
</dbReference>
<dbReference type="InterPro" id="IPR015854">
    <property type="entry name" value="ABC_transpr_LolD-like"/>
</dbReference>
<dbReference type="PANTHER" id="PTHR24220:SF659">
    <property type="entry name" value="TRANSPORTER, PUTATIVE-RELATED"/>
    <property type="match status" value="1"/>
</dbReference>
<dbReference type="InterPro" id="IPR003593">
    <property type="entry name" value="AAA+_ATPase"/>
</dbReference>
<organism evidence="5 6">
    <name type="scientific">Thiohalorhabdus methylotrophus</name>
    <dbReference type="NCBI Taxonomy" id="3242694"/>
    <lineage>
        <taxon>Bacteria</taxon>
        <taxon>Pseudomonadati</taxon>
        <taxon>Pseudomonadota</taxon>
        <taxon>Gammaproteobacteria</taxon>
        <taxon>Thiohalorhabdales</taxon>
        <taxon>Thiohalorhabdaceae</taxon>
        <taxon>Thiohalorhabdus</taxon>
    </lineage>
</organism>
<dbReference type="EMBL" id="JBGUAW010000003">
    <property type="protein sequence ID" value="MFA9460239.1"/>
    <property type="molecule type" value="Genomic_DNA"/>
</dbReference>
<keyword evidence="3 5" id="KW-0067">ATP-binding</keyword>
<reference evidence="5 6" key="1">
    <citation type="submission" date="2024-08" db="EMBL/GenBank/DDBJ databases">
        <title>Whole-genome sequencing of halo(alkali)philic microorganisms from hypersaline lakes.</title>
        <authorList>
            <person name="Sorokin D.Y."/>
            <person name="Merkel A.Y."/>
            <person name="Messina E."/>
            <person name="Yakimov M."/>
        </authorList>
    </citation>
    <scope>NUCLEOTIDE SEQUENCE [LARGE SCALE GENOMIC DNA]</scope>
    <source>
        <strain evidence="5 6">Cl-TMA</strain>
    </source>
</reference>
<dbReference type="RefSeq" id="WP_373655023.1">
    <property type="nucleotide sequence ID" value="NZ_JBGUAW010000003.1"/>
</dbReference>
<dbReference type="InterPro" id="IPR017911">
    <property type="entry name" value="MacB-like_ATP-bd"/>
</dbReference>
<evidence type="ECO:0000313" key="5">
    <source>
        <dbReference type="EMBL" id="MFA9460239.1"/>
    </source>
</evidence>
<dbReference type="GO" id="GO:0005524">
    <property type="term" value="F:ATP binding"/>
    <property type="evidence" value="ECO:0007669"/>
    <property type="project" value="UniProtKB-KW"/>
</dbReference>
<comment type="caution">
    <text evidence="5">The sequence shown here is derived from an EMBL/GenBank/DDBJ whole genome shotgun (WGS) entry which is preliminary data.</text>
</comment>
<dbReference type="CDD" id="cd03255">
    <property type="entry name" value="ABC_MJ0796_LolCDE_FtsE"/>
    <property type="match status" value="1"/>
</dbReference>
<dbReference type="InterPro" id="IPR027417">
    <property type="entry name" value="P-loop_NTPase"/>
</dbReference>
<name>A0ABV4TUD4_9GAMM</name>
<evidence type="ECO:0000256" key="1">
    <source>
        <dbReference type="ARBA" id="ARBA00022448"/>
    </source>
</evidence>
<dbReference type="PANTHER" id="PTHR24220">
    <property type="entry name" value="IMPORT ATP-BINDING PROTEIN"/>
    <property type="match status" value="1"/>
</dbReference>
<dbReference type="PROSITE" id="PS50893">
    <property type="entry name" value="ABC_TRANSPORTER_2"/>
    <property type="match status" value="1"/>
</dbReference>
<accession>A0ABV4TUD4</accession>
<evidence type="ECO:0000256" key="2">
    <source>
        <dbReference type="ARBA" id="ARBA00022741"/>
    </source>
</evidence>
<sequence>MPEAAEDSRAVRIQGVEFAYPGADRPLLAGLDLALERGELAAVLGPSGVGKSTLLNLVAGLAVPRAGRVEVLGTEVTGLNESKAARWRRGSLGFVFQQFHLLPYLTVSENVALPLALNGQRWEEEAVRSFLERLGLGEQAASYPRHLSGGQAQRAAIARALIHRPPVLLADELTGNLDEETAVAVMDLLVEAVEELGTTTLVVTHAPEVASRSHTRYRLSHHRLHREP</sequence>
<evidence type="ECO:0000313" key="6">
    <source>
        <dbReference type="Proteomes" id="UP001575181"/>
    </source>
</evidence>
<dbReference type="Gene3D" id="3.40.50.300">
    <property type="entry name" value="P-loop containing nucleotide triphosphate hydrolases"/>
    <property type="match status" value="1"/>
</dbReference>
<dbReference type="SUPFAM" id="SSF52540">
    <property type="entry name" value="P-loop containing nucleoside triphosphate hydrolases"/>
    <property type="match status" value="1"/>
</dbReference>
<evidence type="ECO:0000256" key="3">
    <source>
        <dbReference type="ARBA" id="ARBA00022840"/>
    </source>
</evidence>
<protein>
    <submittedName>
        <fullName evidence="5">ABC transporter ATP-binding protein</fullName>
    </submittedName>
</protein>
<gene>
    <name evidence="5" type="ORF">ACERLL_05305</name>
</gene>
<proteinExistence type="predicted"/>
<dbReference type="InterPro" id="IPR017871">
    <property type="entry name" value="ABC_transporter-like_CS"/>
</dbReference>
<dbReference type="Pfam" id="PF00005">
    <property type="entry name" value="ABC_tran"/>
    <property type="match status" value="1"/>
</dbReference>
<evidence type="ECO:0000259" key="4">
    <source>
        <dbReference type="PROSITE" id="PS50893"/>
    </source>
</evidence>
<keyword evidence="2" id="KW-0547">Nucleotide-binding</keyword>
<dbReference type="PROSITE" id="PS00211">
    <property type="entry name" value="ABC_TRANSPORTER_1"/>
    <property type="match status" value="1"/>
</dbReference>
<keyword evidence="6" id="KW-1185">Reference proteome</keyword>
<keyword evidence="1" id="KW-0813">Transport</keyword>